<sequence length="927" mass="96989">MRDLLPFIILGLTSGSAYGLAGVGLVLTYKTSGVFNFAFGALGTLAAYVFYSLNVSHGLPWPVAALLSTVVLGAVLGYVFELFARHLSHAALAVRIVAMLGIVLVIEGAFLLAHGTESQTFPTFLPDNRFKVFDAYVSASQLIIMGLALVLTLGLYVFLHRTRLGMAMRAVVDDPALLDLAGTRPATVRRIAWMIGTVCALMSGILLAQSTNLDPVTLTALVAQAFAAAALGAFASLPAAYAGGLAIGVLSAILTRYASSSEYLAGLPASLPFVVLFGVLVVLPRRRLATRLQSIPLPRAAWTAPLRTQIFFCLAALAALAFVPQFSGDHIGQWAGFLAVAIMFLSLGLLVRTSGQVSLCHAGFGAIGAVAFSKLATDAHLPWLLALLVAGLVVVPIGAVIAIPAIRLSGLYLALATFGFGLLLQNMFYNTSLMFGLNGYGVPMPRPHLSWLDLESDTGFYYVVLAVLAAATATVIALTRTRLGRLLRALSDSPRALSMGGTSVPTTQVLVFCVSAFLAGISGALLGVSLIQVDPTSFNPTLSLTYLALIVLAVGGPPWYALVQAAGLMLIPAYVTSGSVGYWLQIVFGLFAVLLIFSPQTRQVPRWVRLSSAGIARLLGERDTGPVPAAPDAAPDPGEAGLPSPSGAAERPAGEGLRVDSLRVRFGGLVAVDHLALAAPAGEITGLIGPNGAGKTSTFDAICGLNPAAQGRVQLHGRDISRSSPPARAAAGLGRTFQQMQLYDSLTVLENVQLGREAALAGRGPLNQIFAGRGRHVIDRAAREALHLCGIADLSDRVVGSLSTGQRRLTELARCLAGPFDLLLLDEPSSGLDAHETEAFGALLRRVVATRGVGILLVEHDMSLVMDLCDHIFVLDFGKPLFAGSPAEVTASDLVRSAYLGTGGPMAGTDRVDASSGNDSHVRVEAQ</sequence>
<dbReference type="InterPro" id="IPR001851">
    <property type="entry name" value="ABC_transp_permease"/>
</dbReference>
<keyword evidence="5" id="KW-0547">Nucleotide-binding</keyword>
<dbReference type="InterPro" id="IPR003593">
    <property type="entry name" value="AAA+_ATPase"/>
</dbReference>
<reference evidence="13" key="1">
    <citation type="submission" date="2015-11" db="EMBL/GenBank/DDBJ databases">
        <authorList>
            <person name="Varghese N."/>
        </authorList>
    </citation>
    <scope>NUCLEOTIDE SEQUENCE [LARGE SCALE GENOMIC DNA]</scope>
    <source>
        <strain evidence="13">DSM 45899</strain>
    </source>
</reference>
<evidence type="ECO:0000256" key="10">
    <source>
        <dbReference type="SAM" id="Phobius"/>
    </source>
</evidence>
<dbReference type="CDD" id="cd06582">
    <property type="entry name" value="TM_PBP1_LivH_like"/>
    <property type="match status" value="1"/>
</dbReference>
<feature type="transmembrane region" description="Helical" evidence="10">
    <location>
        <begin position="574"/>
        <end position="597"/>
    </location>
</feature>
<dbReference type="CDD" id="cd03219">
    <property type="entry name" value="ABC_Mj1267_LivG_branched"/>
    <property type="match status" value="1"/>
</dbReference>
<feature type="transmembrane region" description="Helical" evidence="10">
    <location>
        <begin position="331"/>
        <end position="351"/>
    </location>
</feature>
<evidence type="ECO:0000256" key="4">
    <source>
        <dbReference type="ARBA" id="ARBA00022692"/>
    </source>
</evidence>
<feature type="transmembrane region" description="Helical" evidence="10">
    <location>
        <begin position="34"/>
        <end position="53"/>
    </location>
</feature>
<keyword evidence="7 10" id="KW-1133">Transmembrane helix</keyword>
<evidence type="ECO:0000256" key="8">
    <source>
        <dbReference type="ARBA" id="ARBA00023136"/>
    </source>
</evidence>
<evidence type="ECO:0000256" key="9">
    <source>
        <dbReference type="SAM" id="MobiDB-lite"/>
    </source>
</evidence>
<keyword evidence="13" id="KW-1185">Reference proteome</keyword>
<evidence type="ECO:0000259" key="11">
    <source>
        <dbReference type="PROSITE" id="PS50893"/>
    </source>
</evidence>
<dbReference type="InterPro" id="IPR051120">
    <property type="entry name" value="ABC_AA/LPS_Transport"/>
</dbReference>
<feature type="transmembrane region" description="Helical" evidence="10">
    <location>
        <begin position="383"/>
        <end position="403"/>
    </location>
</feature>
<feature type="transmembrane region" description="Helical" evidence="10">
    <location>
        <begin position="92"/>
        <end position="115"/>
    </location>
</feature>
<keyword evidence="3" id="KW-1003">Cell membrane</keyword>
<evidence type="ECO:0000256" key="5">
    <source>
        <dbReference type="ARBA" id="ARBA00022741"/>
    </source>
</evidence>
<protein>
    <submittedName>
        <fullName evidence="12">ABC-type branched-chain amino acid transport system, ATPase component</fullName>
    </submittedName>
</protein>
<feature type="transmembrane region" description="Helical" evidence="10">
    <location>
        <begin position="263"/>
        <end position="283"/>
    </location>
</feature>
<dbReference type="Pfam" id="PF02653">
    <property type="entry name" value="BPD_transp_2"/>
    <property type="match status" value="2"/>
</dbReference>
<evidence type="ECO:0000256" key="2">
    <source>
        <dbReference type="ARBA" id="ARBA00022448"/>
    </source>
</evidence>
<dbReference type="SMART" id="SM00382">
    <property type="entry name" value="AAA"/>
    <property type="match status" value="1"/>
</dbReference>
<dbReference type="GO" id="GO:0005886">
    <property type="term" value="C:plasma membrane"/>
    <property type="evidence" value="ECO:0007669"/>
    <property type="project" value="UniProtKB-SubCell"/>
</dbReference>
<gene>
    <name evidence="12" type="ORF">Ga0074812_10784</name>
</gene>
<dbReference type="GO" id="GO:0015658">
    <property type="term" value="F:branched-chain amino acid transmembrane transporter activity"/>
    <property type="evidence" value="ECO:0007669"/>
    <property type="project" value="InterPro"/>
</dbReference>
<keyword evidence="8 10" id="KW-0472">Membrane</keyword>
<dbReference type="CDD" id="cd06581">
    <property type="entry name" value="TM_PBP1_LivM_like"/>
    <property type="match status" value="1"/>
</dbReference>
<feature type="transmembrane region" description="Helical" evidence="10">
    <location>
        <begin position="239"/>
        <end position="257"/>
    </location>
</feature>
<feature type="transmembrane region" description="Helical" evidence="10">
    <location>
        <begin position="459"/>
        <end position="478"/>
    </location>
</feature>
<feature type="transmembrane region" description="Helical" evidence="10">
    <location>
        <begin position="6"/>
        <end position="27"/>
    </location>
</feature>
<accession>A0A0S4QMS7</accession>
<feature type="region of interest" description="Disordered" evidence="9">
    <location>
        <begin position="622"/>
        <end position="654"/>
    </location>
</feature>
<feature type="compositionally biased region" description="Low complexity" evidence="9">
    <location>
        <begin position="625"/>
        <end position="641"/>
    </location>
</feature>
<dbReference type="GO" id="GO:0005524">
    <property type="term" value="F:ATP binding"/>
    <property type="evidence" value="ECO:0007669"/>
    <property type="project" value="UniProtKB-KW"/>
</dbReference>
<dbReference type="GO" id="GO:0016887">
    <property type="term" value="F:ATP hydrolysis activity"/>
    <property type="evidence" value="ECO:0007669"/>
    <property type="project" value="InterPro"/>
</dbReference>
<dbReference type="InterPro" id="IPR043428">
    <property type="entry name" value="LivM-like"/>
</dbReference>
<evidence type="ECO:0000256" key="7">
    <source>
        <dbReference type="ARBA" id="ARBA00022989"/>
    </source>
</evidence>
<comment type="subcellular location">
    <subcellularLocation>
        <location evidence="1">Cell membrane</location>
        <topology evidence="1">Multi-pass membrane protein</topology>
    </subcellularLocation>
</comment>
<feature type="region of interest" description="Disordered" evidence="9">
    <location>
        <begin position="908"/>
        <end position="927"/>
    </location>
</feature>
<keyword evidence="6" id="KW-0067">ATP-binding</keyword>
<evidence type="ECO:0000313" key="12">
    <source>
        <dbReference type="EMBL" id="CUU56200.1"/>
    </source>
</evidence>
<name>A0A0S4QMS7_9ACTN</name>
<dbReference type="Gene3D" id="3.40.50.300">
    <property type="entry name" value="P-loop containing nucleotide triphosphate hydrolases"/>
    <property type="match status" value="1"/>
</dbReference>
<feature type="transmembrane region" description="Helical" evidence="10">
    <location>
        <begin position="509"/>
        <end position="531"/>
    </location>
</feature>
<dbReference type="PROSITE" id="PS50893">
    <property type="entry name" value="ABC_TRANSPORTER_2"/>
    <property type="match status" value="1"/>
</dbReference>
<feature type="transmembrane region" description="Helical" evidence="10">
    <location>
        <begin position="543"/>
        <end position="562"/>
    </location>
</feature>
<feature type="transmembrane region" description="Helical" evidence="10">
    <location>
        <begin position="410"/>
        <end position="429"/>
    </location>
</feature>
<evidence type="ECO:0000256" key="1">
    <source>
        <dbReference type="ARBA" id="ARBA00004651"/>
    </source>
</evidence>
<organism evidence="12 13">
    <name type="scientific">Parafrankia irregularis</name>
    <dbReference type="NCBI Taxonomy" id="795642"/>
    <lineage>
        <taxon>Bacteria</taxon>
        <taxon>Bacillati</taxon>
        <taxon>Actinomycetota</taxon>
        <taxon>Actinomycetes</taxon>
        <taxon>Frankiales</taxon>
        <taxon>Frankiaceae</taxon>
        <taxon>Parafrankia</taxon>
    </lineage>
</organism>
<feature type="domain" description="ABC transporter" evidence="11">
    <location>
        <begin position="657"/>
        <end position="902"/>
    </location>
</feature>
<dbReference type="InterPro" id="IPR027417">
    <property type="entry name" value="P-loop_NTPase"/>
</dbReference>
<feature type="transmembrane region" description="Helical" evidence="10">
    <location>
        <begin position="135"/>
        <end position="159"/>
    </location>
</feature>
<dbReference type="SUPFAM" id="SSF52540">
    <property type="entry name" value="P-loop containing nucleoside triphosphate hydrolases"/>
    <property type="match status" value="1"/>
</dbReference>
<evidence type="ECO:0000256" key="3">
    <source>
        <dbReference type="ARBA" id="ARBA00022475"/>
    </source>
</evidence>
<evidence type="ECO:0000313" key="13">
    <source>
        <dbReference type="Proteomes" id="UP000198802"/>
    </source>
</evidence>
<dbReference type="Pfam" id="PF00005">
    <property type="entry name" value="ABC_tran"/>
    <property type="match status" value="1"/>
</dbReference>
<dbReference type="Proteomes" id="UP000198802">
    <property type="component" value="Unassembled WGS sequence"/>
</dbReference>
<dbReference type="RefSeq" id="WP_091276072.1">
    <property type="nucleotide sequence ID" value="NZ_FAOZ01000007.1"/>
</dbReference>
<dbReference type="EMBL" id="FAOZ01000007">
    <property type="protein sequence ID" value="CUU56200.1"/>
    <property type="molecule type" value="Genomic_DNA"/>
</dbReference>
<feature type="transmembrane region" description="Helical" evidence="10">
    <location>
        <begin position="59"/>
        <end position="80"/>
    </location>
</feature>
<evidence type="ECO:0000256" key="6">
    <source>
        <dbReference type="ARBA" id="ARBA00022840"/>
    </source>
</evidence>
<proteinExistence type="predicted"/>
<dbReference type="InterPro" id="IPR003439">
    <property type="entry name" value="ABC_transporter-like_ATP-bd"/>
</dbReference>
<keyword evidence="4 10" id="KW-0812">Transmembrane</keyword>
<feature type="transmembrane region" description="Helical" evidence="10">
    <location>
        <begin position="304"/>
        <end position="325"/>
    </location>
</feature>
<keyword evidence="2" id="KW-0813">Transport</keyword>
<dbReference type="AlphaFoldDB" id="A0A0S4QMS7"/>
<feature type="transmembrane region" description="Helical" evidence="10">
    <location>
        <begin position="191"/>
        <end position="210"/>
    </location>
</feature>
<dbReference type="PANTHER" id="PTHR45772">
    <property type="entry name" value="CONSERVED COMPONENT OF ABC TRANSPORTER FOR NATURAL AMINO ACIDS-RELATED"/>
    <property type="match status" value="1"/>
</dbReference>